<feature type="transmembrane region" description="Helical" evidence="7">
    <location>
        <begin position="52"/>
        <end position="72"/>
    </location>
</feature>
<keyword evidence="3" id="KW-1003">Cell membrane</keyword>
<evidence type="ECO:0000256" key="1">
    <source>
        <dbReference type="ARBA" id="ARBA00004651"/>
    </source>
</evidence>
<evidence type="ECO:0000256" key="4">
    <source>
        <dbReference type="ARBA" id="ARBA00022692"/>
    </source>
</evidence>
<evidence type="ECO:0000256" key="5">
    <source>
        <dbReference type="ARBA" id="ARBA00022989"/>
    </source>
</evidence>
<name>A0A3E5AH20_9BACT</name>
<comment type="caution">
    <text evidence="9">The sequence shown here is derived from an EMBL/GenBank/DDBJ whole genome shotgun (WGS) entry which is preliminary data.</text>
</comment>
<dbReference type="PANTHER" id="PTHR43663:SF2">
    <property type="entry name" value="CHROMATE TRANSPORT PROTEIN-RELATED"/>
    <property type="match status" value="1"/>
</dbReference>
<evidence type="ECO:0000256" key="3">
    <source>
        <dbReference type="ARBA" id="ARBA00022475"/>
    </source>
</evidence>
<sequence length="183" mass="19637">MNNSVSYLTLFKAFMKIGIVTFGGGYAMIPIIESEVVDKHHWMTKEEFLDAIATTQVCPGALAINMSSLLGYKLAKTPGAIVCTLGASLPSFLIILAIAMFFHQFEDNKVVAAMFAGIRPAVVALIAVPTFSLAKSAGISLVNCWIPILSALLIWLLGVNPIWVIIAAAVGGYIYGQFIQPTE</sequence>
<evidence type="ECO:0000313" key="8">
    <source>
        <dbReference type="EMBL" id="RGN11203.1"/>
    </source>
</evidence>
<evidence type="ECO:0000313" key="9">
    <source>
        <dbReference type="EMBL" id="RGS18110.1"/>
    </source>
</evidence>
<protein>
    <submittedName>
        <fullName evidence="9">Chromate transporter</fullName>
    </submittedName>
</protein>
<feature type="transmembrane region" description="Helical" evidence="7">
    <location>
        <begin position="7"/>
        <end position="32"/>
    </location>
</feature>
<evidence type="ECO:0000313" key="13">
    <source>
        <dbReference type="Proteomes" id="UP000283872"/>
    </source>
</evidence>
<dbReference type="Proteomes" id="UP000283872">
    <property type="component" value="Unassembled WGS sequence"/>
</dbReference>
<evidence type="ECO:0000313" key="12">
    <source>
        <dbReference type="Proteomes" id="UP000283672"/>
    </source>
</evidence>
<keyword evidence="6 7" id="KW-0472">Membrane</keyword>
<comment type="subcellular location">
    <subcellularLocation>
        <location evidence="1">Cell membrane</location>
        <topology evidence="1">Multi-pass membrane protein</topology>
    </subcellularLocation>
</comment>
<organism evidence="9 13">
    <name type="scientific">Segatella copri</name>
    <dbReference type="NCBI Taxonomy" id="165179"/>
    <lineage>
        <taxon>Bacteria</taxon>
        <taxon>Pseudomonadati</taxon>
        <taxon>Bacteroidota</taxon>
        <taxon>Bacteroidia</taxon>
        <taxon>Bacteroidales</taxon>
        <taxon>Prevotellaceae</taxon>
        <taxon>Segatella</taxon>
    </lineage>
</organism>
<dbReference type="EMBL" id="QRVA01000005">
    <property type="protein sequence ID" value="RGS18110.1"/>
    <property type="molecule type" value="Genomic_DNA"/>
</dbReference>
<comment type="similarity">
    <text evidence="2">Belongs to the chromate ion transporter (CHR) (TC 2.A.51) family.</text>
</comment>
<proteinExistence type="inferred from homology"/>
<dbReference type="InterPro" id="IPR052518">
    <property type="entry name" value="CHR_Transporter"/>
</dbReference>
<dbReference type="InterPro" id="IPR003370">
    <property type="entry name" value="Chromate_transpt"/>
</dbReference>
<gene>
    <name evidence="10" type="ORF">DW026_14235</name>
    <name evidence="9" type="ORF">DWY11_03445</name>
    <name evidence="8" type="ORF">DXB80_04355</name>
</gene>
<reference evidence="11 12" key="1">
    <citation type="submission" date="2018-08" db="EMBL/GenBank/DDBJ databases">
        <title>A genome reference for cultivated species of the human gut microbiota.</title>
        <authorList>
            <person name="Zou Y."/>
            <person name="Xue W."/>
            <person name="Luo G."/>
        </authorList>
    </citation>
    <scope>NUCLEOTIDE SEQUENCE [LARGE SCALE GENOMIC DNA]</scope>
    <source>
        <strain evidence="9 13">AF24-12</strain>
        <strain evidence="10 12">AF38-11</strain>
        <strain evidence="8 11">OM06-11</strain>
    </source>
</reference>
<evidence type="ECO:0000313" key="11">
    <source>
        <dbReference type="Proteomes" id="UP000261245"/>
    </source>
</evidence>
<dbReference type="Pfam" id="PF02417">
    <property type="entry name" value="Chromate_transp"/>
    <property type="match status" value="1"/>
</dbReference>
<dbReference type="RefSeq" id="WP_117586952.1">
    <property type="nucleotide sequence ID" value="NZ_QROP01000060.1"/>
</dbReference>
<feature type="transmembrane region" description="Helical" evidence="7">
    <location>
        <begin position="111"/>
        <end position="134"/>
    </location>
</feature>
<dbReference type="EMBL" id="QSUC01000007">
    <property type="protein sequence ID" value="RGN11203.1"/>
    <property type="molecule type" value="Genomic_DNA"/>
</dbReference>
<dbReference type="EMBL" id="QROP01000060">
    <property type="protein sequence ID" value="RHL33491.1"/>
    <property type="molecule type" value="Genomic_DNA"/>
</dbReference>
<dbReference type="Proteomes" id="UP000261245">
    <property type="component" value="Unassembled WGS sequence"/>
</dbReference>
<keyword evidence="5 7" id="KW-1133">Transmembrane helix</keyword>
<dbReference type="GO" id="GO:0015109">
    <property type="term" value="F:chromate transmembrane transporter activity"/>
    <property type="evidence" value="ECO:0007669"/>
    <property type="project" value="InterPro"/>
</dbReference>
<evidence type="ECO:0000313" key="10">
    <source>
        <dbReference type="EMBL" id="RHL33491.1"/>
    </source>
</evidence>
<dbReference type="Proteomes" id="UP000283672">
    <property type="component" value="Unassembled WGS sequence"/>
</dbReference>
<feature type="transmembrane region" description="Helical" evidence="7">
    <location>
        <begin position="146"/>
        <end position="175"/>
    </location>
</feature>
<evidence type="ECO:0000256" key="7">
    <source>
        <dbReference type="SAM" id="Phobius"/>
    </source>
</evidence>
<dbReference type="AlphaFoldDB" id="A0A3E5AH20"/>
<feature type="transmembrane region" description="Helical" evidence="7">
    <location>
        <begin position="79"/>
        <end position="105"/>
    </location>
</feature>
<dbReference type="PANTHER" id="PTHR43663">
    <property type="entry name" value="CHROMATE TRANSPORT PROTEIN-RELATED"/>
    <property type="match status" value="1"/>
</dbReference>
<evidence type="ECO:0000256" key="2">
    <source>
        <dbReference type="ARBA" id="ARBA00005262"/>
    </source>
</evidence>
<dbReference type="GO" id="GO:0005886">
    <property type="term" value="C:plasma membrane"/>
    <property type="evidence" value="ECO:0007669"/>
    <property type="project" value="UniProtKB-SubCell"/>
</dbReference>
<evidence type="ECO:0000256" key="6">
    <source>
        <dbReference type="ARBA" id="ARBA00023136"/>
    </source>
</evidence>
<keyword evidence="4 7" id="KW-0812">Transmembrane</keyword>
<accession>A0A3E5AH20</accession>